<protein>
    <submittedName>
        <fullName evidence="2">Uncharacterized protein</fullName>
    </submittedName>
</protein>
<evidence type="ECO:0000313" key="2">
    <source>
        <dbReference type="EMBL" id="PWN44366.1"/>
    </source>
</evidence>
<accession>A0A316W3B9</accession>
<gene>
    <name evidence="2" type="ORF">IE81DRAFT_321257</name>
</gene>
<reference evidence="2 3" key="1">
    <citation type="journal article" date="2018" name="Mol. Biol. Evol.">
        <title>Broad Genomic Sampling Reveals a Smut Pathogenic Ancestry of the Fungal Clade Ustilaginomycotina.</title>
        <authorList>
            <person name="Kijpornyongpan T."/>
            <person name="Mondo S.J."/>
            <person name="Barry K."/>
            <person name="Sandor L."/>
            <person name="Lee J."/>
            <person name="Lipzen A."/>
            <person name="Pangilinan J."/>
            <person name="LaButti K."/>
            <person name="Hainaut M."/>
            <person name="Henrissat B."/>
            <person name="Grigoriev I.V."/>
            <person name="Spatafora J.W."/>
            <person name="Aime M.C."/>
        </authorList>
    </citation>
    <scope>NUCLEOTIDE SEQUENCE [LARGE SCALE GENOMIC DNA]</scope>
    <source>
        <strain evidence="2 3">MCA 4658</strain>
    </source>
</reference>
<dbReference type="Proteomes" id="UP000245783">
    <property type="component" value="Unassembled WGS sequence"/>
</dbReference>
<dbReference type="AlphaFoldDB" id="A0A316W3B9"/>
<organism evidence="2 3">
    <name type="scientific">Ceraceosorus guamensis</name>
    <dbReference type="NCBI Taxonomy" id="1522189"/>
    <lineage>
        <taxon>Eukaryota</taxon>
        <taxon>Fungi</taxon>
        <taxon>Dikarya</taxon>
        <taxon>Basidiomycota</taxon>
        <taxon>Ustilaginomycotina</taxon>
        <taxon>Exobasidiomycetes</taxon>
        <taxon>Ceraceosorales</taxon>
        <taxon>Ceraceosoraceae</taxon>
        <taxon>Ceraceosorus</taxon>
    </lineage>
</organism>
<evidence type="ECO:0000256" key="1">
    <source>
        <dbReference type="SAM" id="MobiDB-lite"/>
    </source>
</evidence>
<proteinExistence type="predicted"/>
<name>A0A316W3B9_9BASI</name>
<feature type="compositionally biased region" description="Polar residues" evidence="1">
    <location>
        <begin position="1"/>
        <end position="22"/>
    </location>
</feature>
<feature type="region of interest" description="Disordered" evidence="1">
    <location>
        <begin position="1"/>
        <end position="61"/>
    </location>
</feature>
<keyword evidence="3" id="KW-1185">Reference proteome</keyword>
<dbReference type="RefSeq" id="XP_025371526.1">
    <property type="nucleotide sequence ID" value="XM_025513285.1"/>
</dbReference>
<sequence>MTTECTPVSSATRTCTHNTRSSVPRPVPAPLDRPKCSKRHSFPSQQSLAKLPPSPARVQRMRAPETFRIALARCADDGIEMGNGEASSMLRFPAVRVFGEASSRVRKYRDASSSHSRARLPGFP</sequence>
<dbReference type="EMBL" id="KZ819361">
    <property type="protein sequence ID" value="PWN44366.1"/>
    <property type="molecule type" value="Genomic_DNA"/>
</dbReference>
<evidence type="ECO:0000313" key="3">
    <source>
        <dbReference type="Proteomes" id="UP000245783"/>
    </source>
</evidence>
<dbReference type="GeneID" id="37035155"/>
<dbReference type="InParanoid" id="A0A316W3B9"/>
<feature type="region of interest" description="Disordered" evidence="1">
    <location>
        <begin position="102"/>
        <end position="124"/>
    </location>
</feature>